<dbReference type="PANTHER" id="PTHR13833">
    <property type="match status" value="1"/>
</dbReference>
<evidence type="ECO:0000313" key="5">
    <source>
        <dbReference type="EMBL" id="AMP10322.1"/>
    </source>
</evidence>
<name>A0A127QL40_9BURK</name>
<dbReference type="PATRIC" id="fig|279058.17.peg.2823"/>
<sequence>MQLNKLSARLSLCLFALMLTACCRSSQPSCTTIDNTKAGSSEGSSGNASFNQPAGIATDLAGNLFVSDTGNNTVRKITAAGVVTTVAGSAGNAGNKDGTAQQARFSEPNGIAIDLAGNLYVADTQNNTIRKISSAGFISTLAGSPGQAGRDDGSTGNARFNQPWGITLDAAGNLYVADTGNNAIRKITTTGLVSTIAGTPGFAGNSDGNGSGAQFNQPHGIAIDTSANLYIADTNNNTIRKLTQTGDVSTLAGDVAGNSDGSGQRARFNQPIGIAVDSAGNIRVTDTGNQLIRNVSMSGVVNTIAGTAGISGYTDGTGSNARFDQPMGIATDAANNMYVADTVNNVIRKITTSGLVSTLLRGDGSSQCLCLFNF</sequence>
<dbReference type="SUPFAM" id="SSF101898">
    <property type="entry name" value="NHL repeat"/>
    <property type="match status" value="1"/>
</dbReference>
<dbReference type="Proteomes" id="UP000071778">
    <property type="component" value="Chromosome"/>
</dbReference>
<dbReference type="Pfam" id="PF01436">
    <property type="entry name" value="NHL"/>
    <property type="match status" value="4"/>
</dbReference>
<dbReference type="CDD" id="cd14953">
    <property type="entry name" value="NHL_like_1"/>
    <property type="match status" value="1"/>
</dbReference>
<evidence type="ECO:0000256" key="1">
    <source>
        <dbReference type="ARBA" id="ARBA00022737"/>
    </source>
</evidence>
<keyword evidence="1" id="KW-0677">Repeat</keyword>
<feature type="signal peptide" evidence="3">
    <location>
        <begin position="1"/>
        <end position="21"/>
    </location>
</feature>
<dbReference type="Gene3D" id="2.120.10.30">
    <property type="entry name" value="TolB, C-terminal domain"/>
    <property type="match status" value="3"/>
</dbReference>
<feature type="repeat" description="NHL" evidence="2">
    <location>
        <begin position="153"/>
        <end position="190"/>
    </location>
</feature>
<dbReference type="Gene3D" id="2.40.10.500">
    <property type="match status" value="1"/>
</dbReference>
<dbReference type="InterPro" id="IPR011042">
    <property type="entry name" value="6-blade_b-propeller_TolB-like"/>
</dbReference>
<dbReference type="AlphaFoldDB" id="A0A127QL40"/>
<gene>
    <name evidence="5" type="ORF">CAter282_2585</name>
</gene>
<keyword evidence="3" id="KW-0732">Signal</keyword>
<feature type="repeat" description="NHL" evidence="2">
    <location>
        <begin position="210"/>
        <end position="245"/>
    </location>
</feature>
<dbReference type="EMBL" id="CP013235">
    <property type="protein sequence ID" value="AMP10322.1"/>
    <property type="molecule type" value="Genomic_DNA"/>
</dbReference>
<dbReference type="InterPro" id="IPR001258">
    <property type="entry name" value="NHL_repeat"/>
</dbReference>
<organism evidence="5 6">
    <name type="scientific">Collimonas arenae</name>
    <dbReference type="NCBI Taxonomy" id="279058"/>
    <lineage>
        <taxon>Bacteria</taxon>
        <taxon>Pseudomonadati</taxon>
        <taxon>Pseudomonadota</taxon>
        <taxon>Betaproteobacteria</taxon>
        <taxon>Burkholderiales</taxon>
        <taxon>Oxalobacteraceae</taxon>
        <taxon>Collimonas</taxon>
    </lineage>
</organism>
<evidence type="ECO:0000259" key="4">
    <source>
        <dbReference type="Pfam" id="PF25021"/>
    </source>
</evidence>
<proteinExistence type="predicted"/>
<dbReference type="PROSITE" id="PS51257">
    <property type="entry name" value="PROKAR_LIPOPROTEIN"/>
    <property type="match status" value="1"/>
</dbReference>
<evidence type="ECO:0000256" key="3">
    <source>
        <dbReference type="SAM" id="SignalP"/>
    </source>
</evidence>
<feature type="chain" id="PRO_5007277965" description="Teneurin NHL domain-containing protein" evidence="3">
    <location>
        <begin position="22"/>
        <end position="374"/>
    </location>
</feature>
<dbReference type="Pfam" id="PF25021">
    <property type="entry name" value="TEN_NHL"/>
    <property type="match status" value="1"/>
</dbReference>
<accession>A0A127QL40</accession>
<dbReference type="PROSITE" id="PS51125">
    <property type="entry name" value="NHL"/>
    <property type="match status" value="2"/>
</dbReference>
<feature type="domain" description="Teneurin NHL" evidence="4">
    <location>
        <begin position="97"/>
        <end position="146"/>
    </location>
</feature>
<reference evidence="5 6" key="1">
    <citation type="submission" date="2015-11" db="EMBL/GenBank/DDBJ databases">
        <title>Exploring the genomic traits of fungus-feeding bacterial genus Collimonas.</title>
        <authorList>
            <person name="Song C."/>
            <person name="Schmidt R."/>
            <person name="de Jager V."/>
            <person name="Krzyzanowska D."/>
            <person name="Jongedijk E."/>
            <person name="Cankar K."/>
            <person name="Beekwilder J."/>
            <person name="van Veen A."/>
            <person name="de Boer W."/>
            <person name="van Veen J.A."/>
            <person name="Garbeva P."/>
        </authorList>
    </citation>
    <scope>NUCLEOTIDE SEQUENCE [LARGE SCALE GENOMIC DNA]</scope>
    <source>
        <strain evidence="5 6">Ter282</strain>
    </source>
</reference>
<dbReference type="InterPro" id="IPR056822">
    <property type="entry name" value="TEN_NHL"/>
</dbReference>
<protein>
    <recommendedName>
        <fullName evidence="4">Teneurin NHL domain-containing protein</fullName>
    </recommendedName>
</protein>
<evidence type="ECO:0000313" key="6">
    <source>
        <dbReference type="Proteomes" id="UP000071778"/>
    </source>
</evidence>
<evidence type="ECO:0000256" key="2">
    <source>
        <dbReference type="PROSITE-ProRule" id="PRU00504"/>
    </source>
</evidence>
<keyword evidence="6" id="KW-1185">Reference proteome</keyword>
<dbReference type="PANTHER" id="PTHR13833:SF71">
    <property type="entry name" value="NHL DOMAIN-CONTAINING PROTEIN"/>
    <property type="match status" value="1"/>
</dbReference>